<organism evidence="2 3">
    <name type="scientific">Robiginitalea aurantiaca</name>
    <dbReference type="NCBI Taxonomy" id="3056915"/>
    <lineage>
        <taxon>Bacteria</taxon>
        <taxon>Pseudomonadati</taxon>
        <taxon>Bacteroidota</taxon>
        <taxon>Flavobacteriia</taxon>
        <taxon>Flavobacteriales</taxon>
        <taxon>Flavobacteriaceae</taxon>
        <taxon>Robiginitalea</taxon>
    </lineage>
</organism>
<dbReference type="NCBIfam" id="NF011765">
    <property type="entry name" value="PRK15219.1"/>
    <property type="match status" value="1"/>
</dbReference>
<sequence>MRALTKEDQANISPSAALALLKNGNDRFVKNLQADRNLLEQVRDTSTGQYPYATILSCIDSRVSAELVFDQGVGDIFSVRVAGNIVNDDLLGSMEFACKLAGTKVILVLGHTSCGAVKGACDDARMGNLTGLLSKIKPAVQAVSKPEDPLERTSQNLSFVDQVAETNVRLTMDNIRKQSPVLRMMEEDGEIIISGAMYDIASGKVRFLDL</sequence>
<evidence type="ECO:0000313" key="3">
    <source>
        <dbReference type="Proteomes" id="UP001174839"/>
    </source>
</evidence>
<keyword evidence="3" id="KW-1185">Reference proteome</keyword>
<comment type="similarity">
    <text evidence="1">Belongs to the beta-class carbonic anhydrase family.</text>
</comment>
<dbReference type="Gene3D" id="3.40.1050.10">
    <property type="entry name" value="Carbonic anhydrase"/>
    <property type="match status" value="1"/>
</dbReference>
<name>A0ABT7WE89_9FLAO</name>
<dbReference type="CDD" id="cd03378">
    <property type="entry name" value="beta_CA_cladeC"/>
    <property type="match status" value="1"/>
</dbReference>
<gene>
    <name evidence="2" type="ORF">QU605_07135</name>
</gene>
<dbReference type="Proteomes" id="UP001174839">
    <property type="component" value="Unassembled WGS sequence"/>
</dbReference>
<proteinExistence type="inferred from homology"/>
<dbReference type="PANTHER" id="PTHR11002:SF79">
    <property type="entry name" value="CARBONIC ANHYDRASE 2"/>
    <property type="match status" value="1"/>
</dbReference>
<dbReference type="SUPFAM" id="SSF53056">
    <property type="entry name" value="beta-carbonic anhydrase, cab"/>
    <property type="match status" value="1"/>
</dbReference>
<reference evidence="2" key="1">
    <citation type="submission" date="2023-06" db="EMBL/GenBank/DDBJ databases">
        <title>Robiginitalea aurantiacus sp. nov. and Algoriphagus sediminis sp. nov., isolated from coastal sediment.</title>
        <authorList>
            <person name="Zhou Z.Y."/>
            <person name="An J."/>
            <person name="Jia Y.W."/>
            <person name="Du Z.J."/>
        </authorList>
    </citation>
    <scope>NUCLEOTIDE SEQUENCE</scope>
    <source>
        <strain evidence="2">M39</strain>
    </source>
</reference>
<evidence type="ECO:0000256" key="1">
    <source>
        <dbReference type="ARBA" id="ARBA00006217"/>
    </source>
</evidence>
<comment type="caution">
    <text evidence="2">The sequence shown here is derived from an EMBL/GenBank/DDBJ whole genome shotgun (WGS) entry which is preliminary data.</text>
</comment>
<dbReference type="SMART" id="SM00947">
    <property type="entry name" value="Pro_CA"/>
    <property type="match status" value="1"/>
</dbReference>
<protein>
    <submittedName>
        <fullName evidence="2">Carbonic anhydrase family protein</fullName>
    </submittedName>
</protein>
<dbReference type="InterPro" id="IPR001765">
    <property type="entry name" value="Carbonic_anhydrase"/>
</dbReference>
<dbReference type="RefSeq" id="WP_289724599.1">
    <property type="nucleotide sequence ID" value="NZ_JAUDUY010000003.1"/>
</dbReference>
<dbReference type="PANTHER" id="PTHR11002">
    <property type="entry name" value="CARBONIC ANHYDRASE"/>
    <property type="match status" value="1"/>
</dbReference>
<accession>A0ABT7WE89</accession>
<dbReference type="EMBL" id="JAUDUY010000003">
    <property type="protein sequence ID" value="MDM9631236.1"/>
    <property type="molecule type" value="Genomic_DNA"/>
</dbReference>
<evidence type="ECO:0000313" key="2">
    <source>
        <dbReference type="EMBL" id="MDM9631236.1"/>
    </source>
</evidence>
<dbReference type="InterPro" id="IPR036874">
    <property type="entry name" value="Carbonic_anhydrase_sf"/>
</dbReference>
<dbReference type="Pfam" id="PF00484">
    <property type="entry name" value="Pro_CA"/>
    <property type="match status" value="1"/>
</dbReference>